<dbReference type="Proteomes" id="UP000757435">
    <property type="component" value="Unassembled WGS sequence"/>
</dbReference>
<name>A0A951USD9_9CYAN</name>
<sequence length="56" mass="6355">MSVKTIKKSIYTSGNRRMIQESGFDPQTIIKDVLQGKVKVVMDKEWVEPSTETEPA</sequence>
<reference evidence="1" key="1">
    <citation type="submission" date="2021-05" db="EMBL/GenBank/DDBJ databases">
        <authorList>
            <person name="Pietrasiak N."/>
            <person name="Ward R."/>
            <person name="Stajich J.E."/>
            <person name="Kurbessoian T."/>
        </authorList>
    </citation>
    <scope>NUCLEOTIDE SEQUENCE</scope>
    <source>
        <strain evidence="1">UHER 2000/2452</strain>
    </source>
</reference>
<protein>
    <submittedName>
        <fullName evidence="1">Uncharacterized protein</fullName>
    </submittedName>
</protein>
<dbReference type="AlphaFoldDB" id="A0A951USD9"/>
<evidence type="ECO:0000313" key="2">
    <source>
        <dbReference type="Proteomes" id="UP000757435"/>
    </source>
</evidence>
<dbReference type="EMBL" id="JAHHHD010000077">
    <property type="protein sequence ID" value="MBW4662453.1"/>
    <property type="molecule type" value="Genomic_DNA"/>
</dbReference>
<reference evidence="1" key="2">
    <citation type="journal article" date="2022" name="Microbiol. Resour. Announc.">
        <title>Metagenome Sequencing to Explore Phylogenomics of Terrestrial Cyanobacteria.</title>
        <authorList>
            <person name="Ward R.D."/>
            <person name="Stajich J.E."/>
            <person name="Johansen J.R."/>
            <person name="Huntemann M."/>
            <person name="Clum A."/>
            <person name="Foster B."/>
            <person name="Foster B."/>
            <person name="Roux S."/>
            <person name="Palaniappan K."/>
            <person name="Varghese N."/>
            <person name="Mukherjee S."/>
            <person name="Reddy T.B.K."/>
            <person name="Daum C."/>
            <person name="Copeland A."/>
            <person name="Chen I.A."/>
            <person name="Ivanova N.N."/>
            <person name="Kyrpides N.C."/>
            <person name="Shapiro N."/>
            <person name="Eloe-Fadrosh E.A."/>
            <person name="Pietrasiak N."/>
        </authorList>
    </citation>
    <scope>NUCLEOTIDE SEQUENCE</scope>
    <source>
        <strain evidence="1">UHER 2000/2452</strain>
    </source>
</reference>
<comment type="caution">
    <text evidence="1">The sequence shown here is derived from an EMBL/GenBank/DDBJ whole genome shotgun (WGS) entry which is preliminary data.</text>
</comment>
<proteinExistence type="predicted"/>
<gene>
    <name evidence="1" type="ORF">KME15_27720</name>
</gene>
<evidence type="ECO:0000313" key="1">
    <source>
        <dbReference type="EMBL" id="MBW4662453.1"/>
    </source>
</evidence>
<organism evidence="1 2">
    <name type="scientific">Drouetiella hepatica Uher 2000/2452</name>
    <dbReference type="NCBI Taxonomy" id="904376"/>
    <lineage>
        <taxon>Bacteria</taxon>
        <taxon>Bacillati</taxon>
        <taxon>Cyanobacteriota</taxon>
        <taxon>Cyanophyceae</taxon>
        <taxon>Oculatellales</taxon>
        <taxon>Oculatellaceae</taxon>
        <taxon>Drouetiella</taxon>
    </lineage>
</organism>
<accession>A0A951USD9</accession>